<dbReference type="OrthoDB" id="5525140at2"/>
<dbReference type="EMBL" id="PVNL01000100">
    <property type="protein sequence ID" value="PRQ04976.1"/>
    <property type="molecule type" value="Genomic_DNA"/>
</dbReference>
<organism evidence="1 2">
    <name type="scientific">Enhygromyxa salina</name>
    <dbReference type="NCBI Taxonomy" id="215803"/>
    <lineage>
        <taxon>Bacteria</taxon>
        <taxon>Pseudomonadati</taxon>
        <taxon>Myxococcota</taxon>
        <taxon>Polyangia</taxon>
        <taxon>Nannocystales</taxon>
        <taxon>Nannocystaceae</taxon>
        <taxon>Enhygromyxa</taxon>
    </lineage>
</organism>
<sequence length="156" mass="17188">MALYEIITRFEPIHLSTQVEATTDENLREYLAGQTAMWARMQRNGGRCISVVDCSISTKITAVQRRIYADWINASGDLLDGCLVGAAFIMPSIVVRGALTAVFWVARLSAPHTVHSTLEGGLNWALDLARREGLPLSVALEREGVDAFRRLREASA</sequence>
<comment type="caution">
    <text evidence="1">The sequence shown here is derived from an EMBL/GenBank/DDBJ whole genome shotgun (WGS) entry which is preliminary data.</text>
</comment>
<proteinExistence type="predicted"/>
<evidence type="ECO:0000313" key="2">
    <source>
        <dbReference type="Proteomes" id="UP000238823"/>
    </source>
</evidence>
<dbReference type="RefSeq" id="WP_146158094.1">
    <property type="nucleotide sequence ID" value="NZ_PVNL01000100.1"/>
</dbReference>
<reference evidence="1 2" key="1">
    <citation type="submission" date="2018-03" db="EMBL/GenBank/DDBJ databases">
        <title>Draft Genome Sequences of the Obligatory Marine Myxobacteria Enhygromyxa salina SWB007.</title>
        <authorList>
            <person name="Poehlein A."/>
            <person name="Moghaddam J.A."/>
            <person name="Harms H."/>
            <person name="Alanjari M."/>
            <person name="Koenig G.M."/>
            <person name="Daniel R."/>
            <person name="Schaeberle T.F."/>
        </authorList>
    </citation>
    <scope>NUCLEOTIDE SEQUENCE [LARGE SCALE GENOMIC DNA]</scope>
    <source>
        <strain evidence="1 2">SWB007</strain>
    </source>
</reference>
<accession>A0A2S9YIX8</accession>
<protein>
    <submittedName>
        <fullName evidence="1">Uncharacterized protein</fullName>
    </submittedName>
</protein>
<gene>
    <name evidence="1" type="ORF">ENSA7_49090</name>
</gene>
<evidence type="ECO:0000313" key="1">
    <source>
        <dbReference type="EMBL" id="PRQ04976.1"/>
    </source>
</evidence>
<name>A0A2S9YIX8_9BACT</name>
<dbReference type="Proteomes" id="UP000238823">
    <property type="component" value="Unassembled WGS sequence"/>
</dbReference>
<dbReference type="AlphaFoldDB" id="A0A2S9YIX8"/>